<dbReference type="AlphaFoldDB" id="A0A2P2NVF6"/>
<evidence type="ECO:0000256" key="1">
    <source>
        <dbReference type="SAM" id="Phobius"/>
    </source>
</evidence>
<keyword evidence="1" id="KW-0472">Membrane</keyword>
<keyword evidence="1" id="KW-0812">Transmembrane</keyword>
<organism evidence="2">
    <name type="scientific">Rhizophora mucronata</name>
    <name type="common">Asiatic mangrove</name>
    <dbReference type="NCBI Taxonomy" id="61149"/>
    <lineage>
        <taxon>Eukaryota</taxon>
        <taxon>Viridiplantae</taxon>
        <taxon>Streptophyta</taxon>
        <taxon>Embryophyta</taxon>
        <taxon>Tracheophyta</taxon>
        <taxon>Spermatophyta</taxon>
        <taxon>Magnoliopsida</taxon>
        <taxon>eudicotyledons</taxon>
        <taxon>Gunneridae</taxon>
        <taxon>Pentapetalae</taxon>
        <taxon>rosids</taxon>
        <taxon>fabids</taxon>
        <taxon>Malpighiales</taxon>
        <taxon>Rhizophoraceae</taxon>
        <taxon>Rhizophora</taxon>
    </lineage>
</organism>
<accession>A0A2P2NVF6</accession>
<sequence>MLRFTAILKADLQWLINGMALMNLNTLPVGFLVGGFWALLFL</sequence>
<feature type="transmembrane region" description="Helical" evidence="1">
    <location>
        <begin position="20"/>
        <end position="41"/>
    </location>
</feature>
<evidence type="ECO:0000313" key="2">
    <source>
        <dbReference type="EMBL" id="MBX46331.1"/>
    </source>
</evidence>
<protein>
    <submittedName>
        <fullName evidence="2">Uncharacterized protein</fullName>
    </submittedName>
</protein>
<keyword evidence="1" id="KW-1133">Transmembrane helix</keyword>
<dbReference type="EMBL" id="GGEC01065847">
    <property type="protein sequence ID" value="MBX46331.1"/>
    <property type="molecule type" value="Transcribed_RNA"/>
</dbReference>
<reference evidence="2" key="1">
    <citation type="submission" date="2018-02" db="EMBL/GenBank/DDBJ databases">
        <title>Rhizophora mucronata_Transcriptome.</title>
        <authorList>
            <person name="Meera S.P."/>
            <person name="Sreeshan A."/>
            <person name="Augustine A."/>
        </authorList>
    </citation>
    <scope>NUCLEOTIDE SEQUENCE</scope>
    <source>
        <tissue evidence="2">Leaf</tissue>
    </source>
</reference>
<proteinExistence type="predicted"/>
<name>A0A2P2NVF6_RHIMU</name>